<dbReference type="AlphaFoldDB" id="A1ZPN0"/>
<dbReference type="RefSeq" id="WP_002699146.1">
    <property type="nucleotide sequence ID" value="NZ_AAWS01000021.1"/>
</dbReference>
<evidence type="ECO:0000313" key="2">
    <source>
        <dbReference type="Proteomes" id="UP000004095"/>
    </source>
</evidence>
<gene>
    <name evidence="1" type="ORF">M23134_03838</name>
</gene>
<proteinExistence type="predicted"/>
<dbReference type="PANTHER" id="PTHR43737">
    <property type="entry name" value="BLL7424 PROTEIN"/>
    <property type="match status" value="1"/>
</dbReference>
<comment type="caution">
    <text evidence="1">The sequence shown here is derived from an EMBL/GenBank/DDBJ whole genome shotgun (WGS) entry which is preliminary data.</text>
</comment>
<name>A1ZPN0_MICM2</name>
<organism evidence="1 2">
    <name type="scientific">Microscilla marina ATCC 23134</name>
    <dbReference type="NCBI Taxonomy" id="313606"/>
    <lineage>
        <taxon>Bacteria</taxon>
        <taxon>Pseudomonadati</taxon>
        <taxon>Bacteroidota</taxon>
        <taxon>Cytophagia</taxon>
        <taxon>Cytophagales</taxon>
        <taxon>Microscillaceae</taxon>
        <taxon>Microscilla</taxon>
    </lineage>
</organism>
<reference evidence="1 2" key="1">
    <citation type="submission" date="2007-01" db="EMBL/GenBank/DDBJ databases">
        <authorList>
            <person name="Haygood M."/>
            <person name="Podell S."/>
            <person name="Anderson C."/>
            <person name="Hopkinson B."/>
            <person name="Roe K."/>
            <person name="Barbeau K."/>
            <person name="Gaasterland T."/>
            <person name="Ferriera S."/>
            <person name="Johnson J."/>
            <person name="Kravitz S."/>
            <person name="Beeson K."/>
            <person name="Sutton G."/>
            <person name="Rogers Y.-H."/>
            <person name="Friedman R."/>
            <person name="Frazier M."/>
            <person name="Venter J.C."/>
        </authorList>
    </citation>
    <scope>NUCLEOTIDE SEQUENCE [LARGE SCALE GENOMIC DNA]</scope>
    <source>
        <strain evidence="1 2">ATCC 23134</strain>
    </source>
</reference>
<sequence length="414" mass="45767">MNRREFVVGCSAAITAMAGSQLESFAFAPEPNAQKDIFVFVFLRGGCDALNLVAPVDDRHYVAARPAFLRVTEQGKNQGLRLKNSWANQDFRLHGKASALHELYQSNQLAIIHACGLSNGTRSHFDAMDMIERGVNQKQNSKDGWLTRYLRTAQLEGMLPAMAAETNLPASFIGSNQAASIKSVKDFKVNGDPRFLGILKTMYQGDSLLAQTAQQTIETLNYINKKIAKDSKGRRKKYQPSNGVKYPDRWKDGGLGQSLQTVAQIMKMDVGLQVATVSLGGWDTHENQAFHFPRKVEGLSQALSAFYKDVANYQKRLTILVMSEFGRRLKANKSNGTDHGHGGIALALGGNVNGGKIYGKWPGLATEQLDKRVDLDVTTDYRSVLSEVLQKRMASQRLTQIFPGFDAYQPLGFV</sequence>
<dbReference type="PANTHER" id="PTHR43737:SF1">
    <property type="entry name" value="DUF1501 DOMAIN-CONTAINING PROTEIN"/>
    <property type="match status" value="1"/>
</dbReference>
<evidence type="ECO:0008006" key="3">
    <source>
        <dbReference type="Google" id="ProtNLM"/>
    </source>
</evidence>
<dbReference type="Pfam" id="PF07394">
    <property type="entry name" value="DUF1501"/>
    <property type="match status" value="1"/>
</dbReference>
<dbReference type="Proteomes" id="UP000004095">
    <property type="component" value="Unassembled WGS sequence"/>
</dbReference>
<dbReference type="eggNOG" id="COG4102">
    <property type="taxonomic scope" value="Bacteria"/>
</dbReference>
<accession>A1ZPN0</accession>
<protein>
    <recommendedName>
        <fullName evidence="3">DUF1501 domain-containing protein</fullName>
    </recommendedName>
</protein>
<dbReference type="OrthoDB" id="9779968at2"/>
<dbReference type="EMBL" id="AAWS01000021">
    <property type="protein sequence ID" value="EAY27769.1"/>
    <property type="molecule type" value="Genomic_DNA"/>
</dbReference>
<keyword evidence="2" id="KW-1185">Reference proteome</keyword>
<evidence type="ECO:0000313" key="1">
    <source>
        <dbReference type="EMBL" id="EAY27769.1"/>
    </source>
</evidence>
<dbReference type="InterPro" id="IPR010869">
    <property type="entry name" value="DUF1501"/>
</dbReference>